<proteinExistence type="predicted"/>
<reference evidence="5" key="1">
    <citation type="journal article" date="2021" name="Nat. Commun.">
        <title>Genetic determinants of endophytism in the Arabidopsis root mycobiome.</title>
        <authorList>
            <person name="Mesny F."/>
            <person name="Miyauchi S."/>
            <person name="Thiergart T."/>
            <person name="Pickel B."/>
            <person name="Atanasova L."/>
            <person name="Karlsson M."/>
            <person name="Huettel B."/>
            <person name="Barry K.W."/>
            <person name="Haridas S."/>
            <person name="Chen C."/>
            <person name="Bauer D."/>
            <person name="Andreopoulos W."/>
            <person name="Pangilinan J."/>
            <person name="LaButti K."/>
            <person name="Riley R."/>
            <person name="Lipzen A."/>
            <person name="Clum A."/>
            <person name="Drula E."/>
            <person name="Henrissat B."/>
            <person name="Kohler A."/>
            <person name="Grigoriev I.V."/>
            <person name="Martin F.M."/>
            <person name="Hacquard S."/>
        </authorList>
    </citation>
    <scope>NUCLEOTIDE SEQUENCE</scope>
    <source>
        <strain evidence="5">MPI-SDFR-AT-0117</strain>
    </source>
</reference>
<evidence type="ECO:0000313" key="6">
    <source>
        <dbReference type="Proteomes" id="UP000770015"/>
    </source>
</evidence>
<comment type="subcellular location">
    <subcellularLocation>
        <location evidence="1">Nucleus</location>
    </subcellularLocation>
</comment>
<evidence type="ECO:0000256" key="3">
    <source>
        <dbReference type="SAM" id="MobiDB-lite"/>
    </source>
</evidence>
<comment type="caution">
    <text evidence="5">The sequence shown here is derived from an EMBL/GenBank/DDBJ whole genome shotgun (WGS) entry which is preliminary data.</text>
</comment>
<dbReference type="Gene3D" id="4.10.240.10">
    <property type="entry name" value="Zn(2)-C6 fungal-type DNA-binding domain"/>
    <property type="match status" value="1"/>
</dbReference>
<dbReference type="AlphaFoldDB" id="A0A9P9A6S2"/>
<feature type="compositionally biased region" description="Polar residues" evidence="3">
    <location>
        <begin position="425"/>
        <end position="440"/>
    </location>
</feature>
<dbReference type="PROSITE" id="PS00463">
    <property type="entry name" value="ZN2_CY6_FUNGAL_1"/>
    <property type="match status" value="1"/>
</dbReference>
<dbReference type="GO" id="GO:0008270">
    <property type="term" value="F:zinc ion binding"/>
    <property type="evidence" value="ECO:0007669"/>
    <property type="project" value="InterPro"/>
</dbReference>
<dbReference type="GO" id="GO:0005634">
    <property type="term" value="C:nucleus"/>
    <property type="evidence" value="ECO:0007669"/>
    <property type="project" value="UniProtKB-SubCell"/>
</dbReference>
<dbReference type="InterPro" id="IPR021858">
    <property type="entry name" value="Fun_TF"/>
</dbReference>
<keyword evidence="6" id="KW-1185">Reference proteome</keyword>
<protein>
    <submittedName>
        <fullName evidence="5">Fungal-specific transcription factor domain-containing protein</fullName>
    </submittedName>
</protein>
<gene>
    <name evidence="5" type="ORF">F5X68DRAFT_177706</name>
</gene>
<feature type="region of interest" description="Disordered" evidence="3">
    <location>
        <begin position="416"/>
        <end position="443"/>
    </location>
</feature>
<evidence type="ECO:0000313" key="5">
    <source>
        <dbReference type="EMBL" id="KAH6663982.1"/>
    </source>
</evidence>
<dbReference type="GO" id="GO:0000981">
    <property type="term" value="F:DNA-binding transcription factor activity, RNA polymerase II-specific"/>
    <property type="evidence" value="ECO:0007669"/>
    <property type="project" value="InterPro"/>
</dbReference>
<dbReference type="PROSITE" id="PS50048">
    <property type="entry name" value="ZN2_CY6_FUNGAL_2"/>
    <property type="match status" value="1"/>
</dbReference>
<dbReference type="Proteomes" id="UP000770015">
    <property type="component" value="Unassembled WGS sequence"/>
</dbReference>
<name>A0A9P9A6S2_9PEZI</name>
<sequence>MASLPSKTESTVCERCASIKQACSGFPCRRCARLGLPCNPRWRPGSSPRTDTTTPPKARIRRVHTGCMACKMRKKKCDEVKPKCGDCRRLCLDCTWPTNSPSTSTSTRVSANTTSMIDVAWPNASEQWASSIVLDDQVRDADADGTAGNMRSLSMSVASTESHLDASIADLLCQLSSAANVADPAVLDAVSAAPLDDLNLDLDLEWPTLSPDASWLDNPPAPSPSPSQQSVVVAAASPSLSIYTPSLTPDMQSPLDKALLNHYSTVVASVLSRCPSQHTLGNPYLTHLLPMAMSSPTVLHSILALSATHWQRLRPEMQSRALLHRGRATQTLADMLPHVDGSTVDVALVSCLLLCMTELFDGSSTGWKFHLQGAKRLFTTLKDQLGEAASNTSSHYRFLVQLTRFLDSAATTSTCKPPLIEDQVESSTPETHTHDPQSTAAGDDAAVYGIPKELFHLVDRINELASKRSTRVDTASESAFRQEADRVREHLDNWALDYGGLAGAATSLGAANDDVLRATTAYEWALRLRLHQITEGYSLADPHVSECVGHILDAAQGIRYGSALETCLLFPLVMAGGASDELEHRMVIHDRLMVMERTCGFGYIHQSRALVERVWTKREGTKARVNWARIRHEEMGGLAIF</sequence>
<dbReference type="EMBL" id="JAGSXJ010000041">
    <property type="protein sequence ID" value="KAH6663982.1"/>
    <property type="molecule type" value="Genomic_DNA"/>
</dbReference>
<dbReference type="PANTHER" id="PTHR37534:SF46">
    <property type="entry name" value="ZN(II)2CYS6 TRANSCRIPTION FACTOR (EUROFUNG)"/>
    <property type="match status" value="1"/>
</dbReference>
<dbReference type="PANTHER" id="PTHR37534">
    <property type="entry name" value="TRANSCRIPTIONAL ACTIVATOR PROTEIN UGA3"/>
    <property type="match status" value="1"/>
</dbReference>
<evidence type="ECO:0000256" key="2">
    <source>
        <dbReference type="ARBA" id="ARBA00023242"/>
    </source>
</evidence>
<accession>A0A9P9A6S2</accession>
<feature type="region of interest" description="Disordered" evidence="3">
    <location>
        <begin position="211"/>
        <end position="231"/>
    </location>
</feature>
<evidence type="ECO:0000256" key="1">
    <source>
        <dbReference type="ARBA" id="ARBA00004123"/>
    </source>
</evidence>
<dbReference type="Pfam" id="PF11951">
    <property type="entry name" value="Fungal_trans_2"/>
    <property type="match status" value="1"/>
</dbReference>
<feature type="domain" description="Zn(2)-C6 fungal-type" evidence="4">
    <location>
        <begin position="66"/>
        <end position="96"/>
    </location>
</feature>
<evidence type="ECO:0000259" key="4">
    <source>
        <dbReference type="PROSITE" id="PS50048"/>
    </source>
</evidence>
<organism evidence="5 6">
    <name type="scientific">Plectosphaerella plurivora</name>
    <dbReference type="NCBI Taxonomy" id="936078"/>
    <lineage>
        <taxon>Eukaryota</taxon>
        <taxon>Fungi</taxon>
        <taxon>Dikarya</taxon>
        <taxon>Ascomycota</taxon>
        <taxon>Pezizomycotina</taxon>
        <taxon>Sordariomycetes</taxon>
        <taxon>Hypocreomycetidae</taxon>
        <taxon>Glomerellales</taxon>
        <taxon>Plectosphaerellaceae</taxon>
        <taxon>Plectosphaerella</taxon>
    </lineage>
</organism>
<dbReference type="SUPFAM" id="SSF57701">
    <property type="entry name" value="Zn2/Cys6 DNA-binding domain"/>
    <property type="match status" value="1"/>
</dbReference>
<dbReference type="InterPro" id="IPR036864">
    <property type="entry name" value="Zn2-C6_fun-type_DNA-bd_sf"/>
</dbReference>
<dbReference type="OrthoDB" id="5069333at2759"/>
<dbReference type="Pfam" id="PF00172">
    <property type="entry name" value="Zn_clus"/>
    <property type="match status" value="1"/>
</dbReference>
<dbReference type="InterPro" id="IPR001138">
    <property type="entry name" value="Zn2Cys6_DnaBD"/>
</dbReference>
<keyword evidence="2" id="KW-0539">Nucleus</keyword>
<dbReference type="CDD" id="cd00067">
    <property type="entry name" value="GAL4"/>
    <property type="match status" value="2"/>
</dbReference>
<dbReference type="SMART" id="SM00066">
    <property type="entry name" value="GAL4"/>
    <property type="match status" value="2"/>
</dbReference>